<dbReference type="Proteomes" id="UP000035174">
    <property type="component" value="Unassembled WGS sequence"/>
</dbReference>
<reference evidence="1 2" key="1">
    <citation type="journal article" date="2015" name="PLoS ONE">
        <title>Genomic analysis reveals the molecular basis for capsule loss in the group B streptococcus population.</title>
        <authorList>
            <consortium name="DEVANI Consortium"/>
            <person name="Rosini R."/>
            <person name="Campisi E."/>
            <person name="De Chiara M."/>
            <person name="Tettelin H."/>
            <person name="Rinaudo D."/>
            <person name="Toniolo C."/>
            <person name="Metruccio M."/>
            <person name="Guidotti S."/>
            <person name="Sorensen U.B."/>
            <person name="Kilian M."/>
            <person name="Ramirez M."/>
            <person name="Janulczyk R."/>
            <person name="Donati C."/>
            <person name="Grandi G."/>
            <person name="Margarit I."/>
        </authorList>
    </citation>
    <scope>NUCLEOTIDE SEQUENCE [LARGE SCALE GENOMIC DNA]</scope>
    <source>
        <strain evidence="1 2">ES-PW-063</strain>
    </source>
</reference>
<comment type="caution">
    <text evidence="1">The sequence shown here is derived from an EMBL/GenBank/DDBJ whole genome shotgun (WGS) entry which is preliminary data.</text>
</comment>
<dbReference type="EMBL" id="LCVB01000027">
    <property type="protein sequence ID" value="KLJ29757.1"/>
    <property type="molecule type" value="Genomic_DNA"/>
</dbReference>
<protein>
    <submittedName>
        <fullName evidence="1">Phage protein</fullName>
    </submittedName>
</protein>
<gene>
    <name evidence="1" type="ORF">WA45_05270</name>
</gene>
<organism evidence="1 2">
    <name type="scientific">Streptococcus agalactiae</name>
    <dbReference type="NCBI Taxonomy" id="1311"/>
    <lineage>
        <taxon>Bacteria</taxon>
        <taxon>Bacillati</taxon>
        <taxon>Bacillota</taxon>
        <taxon>Bacilli</taxon>
        <taxon>Lactobacillales</taxon>
        <taxon>Streptococcaceae</taxon>
        <taxon>Streptococcus</taxon>
    </lineage>
</organism>
<evidence type="ECO:0000313" key="2">
    <source>
        <dbReference type="Proteomes" id="UP000035174"/>
    </source>
</evidence>
<proteinExistence type="predicted"/>
<dbReference type="Pfam" id="PF12363">
    <property type="entry name" value="Phage_TAC_12"/>
    <property type="match status" value="1"/>
</dbReference>
<dbReference type="InterPro" id="IPR024410">
    <property type="entry name" value="Phage_TAC_12"/>
</dbReference>
<accession>A0AAW3HTV2</accession>
<dbReference type="RefSeq" id="WP_000659174.1">
    <property type="nucleotide sequence ID" value="NZ_AP020310.1"/>
</dbReference>
<name>A0AAW3HTV2_STRAG</name>
<dbReference type="AlphaFoldDB" id="A0AAW3HTV2"/>
<evidence type="ECO:0000313" key="1">
    <source>
        <dbReference type="EMBL" id="KLJ29757.1"/>
    </source>
</evidence>
<sequence length="117" mass="13299">MKEITIAGKTYPLNFGFDFIREMDKRHFVENNGFKFGTGIQTATLQLSIKNPLILEDIILSATHTLNSIPSKEEIEKWAIKQAEDNKLEEVFEGFLTSLKKAPLSKAQVKQLLKSMN</sequence>